<dbReference type="InterPro" id="IPR011931">
    <property type="entry name" value="Recomb_XerC"/>
</dbReference>
<reference evidence="15" key="1">
    <citation type="journal article" date="2018" name="Antonie Van Leeuwenhoek">
        <title>Proteinivorax hydrogeniformans sp. nov., an anaerobic, haloalkaliphilic bacterium fermenting proteinaceous compounds with high hydrogen production.</title>
        <authorList>
            <person name="Boltyanskaya Y."/>
            <person name="Detkova E."/>
            <person name="Pimenov N."/>
            <person name="Kevbrin V."/>
        </authorList>
    </citation>
    <scope>NUCLEOTIDE SEQUENCE</scope>
    <source>
        <strain evidence="15">Z-710</strain>
    </source>
</reference>
<evidence type="ECO:0000256" key="7">
    <source>
        <dbReference type="ARBA" id="ARBA00022908"/>
    </source>
</evidence>
<evidence type="ECO:0000256" key="9">
    <source>
        <dbReference type="ARBA" id="ARBA00023172"/>
    </source>
</evidence>
<keyword evidence="8 11" id="KW-0238">DNA-binding</keyword>
<dbReference type="NCBIfam" id="TIGR02225">
    <property type="entry name" value="recomb_XerD"/>
    <property type="match status" value="1"/>
</dbReference>
<dbReference type="Gene3D" id="1.10.443.10">
    <property type="entry name" value="Intergrase catalytic core"/>
    <property type="match status" value="1"/>
</dbReference>
<feature type="active site" evidence="11">
    <location>
        <position position="146"/>
    </location>
</feature>
<name>A0AAU8HP48_9FIRM</name>
<dbReference type="InterPro" id="IPR010998">
    <property type="entry name" value="Integrase_recombinase_N"/>
</dbReference>
<organism evidence="15">
    <name type="scientific">Proteinivorax hydrogeniformans</name>
    <dbReference type="NCBI Taxonomy" id="1826727"/>
    <lineage>
        <taxon>Bacteria</taxon>
        <taxon>Bacillati</taxon>
        <taxon>Bacillota</taxon>
        <taxon>Clostridia</taxon>
        <taxon>Eubacteriales</taxon>
        <taxon>Proteinivoracaceae</taxon>
        <taxon>Proteinivorax</taxon>
    </lineage>
</organism>
<dbReference type="GO" id="GO:0006313">
    <property type="term" value="P:DNA transposition"/>
    <property type="evidence" value="ECO:0007669"/>
    <property type="project" value="UniProtKB-UniRule"/>
</dbReference>
<feature type="active site" evidence="11">
    <location>
        <position position="240"/>
    </location>
</feature>
<evidence type="ECO:0000259" key="14">
    <source>
        <dbReference type="PROSITE" id="PS51900"/>
    </source>
</evidence>
<feature type="active site" evidence="11">
    <location>
        <position position="266"/>
    </location>
</feature>
<dbReference type="InterPro" id="IPR011010">
    <property type="entry name" value="DNA_brk_join_enz"/>
</dbReference>
<reference evidence="15" key="2">
    <citation type="submission" date="2024-06" db="EMBL/GenBank/DDBJ databases">
        <authorList>
            <person name="Petrova K.O."/>
            <person name="Toshchakov S.V."/>
            <person name="Boltjanskaja Y.V."/>
            <person name="Kevbrin V.V."/>
        </authorList>
    </citation>
    <scope>NUCLEOTIDE SEQUENCE</scope>
    <source>
        <strain evidence="15">Z-710</strain>
    </source>
</reference>
<evidence type="ECO:0000256" key="12">
    <source>
        <dbReference type="NCBIfam" id="TIGR02224"/>
    </source>
</evidence>
<feature type="active site" evidence="11">
    <location>
        <position position="243"/>
    </location>
</feature>
<dbReference type="InterPro" id="IPR011932">
    <property type="entry name" value="Recomb_XerD"/>
</dbReference>
<gene>
    <name evidence="11 15" type="primary">xerC</name>
    <name evidence="15" type="ORF">PRVXH_001430</name>
</gene>
<evidence type="ECO:0000256" key="11">
    <source>
        <dbReference type="HAMAP-Rule" id="MF_01808"/>
    </source>
</evidence>
<evidence type="ECO:0000256" key="2">
    <source>
        <dbReference type="ARBA" id="ARBA00006657"/>
    </source>
</evidence>
<dbReference type="GO" id="GO:0005737">
    <property type="term" value="C:cytoplasm"/>
    <property type="evidence" value="ECO:0007669"/>
    <property type="project" value="UniProtKB-SubCell"/>
</dbReference>
<dbReference type="RefSeq" id="WP_353892106.1">
    <property type="nucleotide sequence ID" value="NZ_CP159485.1"/>
</dbReference>
<dbReference type="AlphaFoldDB" id="A0AAU8HP48"/>
<dbReference type="HAMAP" id="MF_01808">
    <property type="entry name" value="Recomb_XerC_XerD"/>
    <property type="match status" value="1"/>
</dbReference>
<accession>A0AAU8HP48</accession>
<keyword evidence="10 11" id="KW-0131">Cell cycle</keyword>
<comment type="subunit">
    <text evidence="11">Forms a cyclic heterotetrameric complex composed of two molecules of XerC and two molecules of XerD.</text>
</comment>
<feature type="domain" description="Tyr recombinase" evidence="13">
    <location>
        <begin position="106"/>
        <end position="288"/>
    </location>
</feature>
<sequence>MVNWLEDFLESLKVEKNCSLHTLRSYEGDLRFFLAFTTKGQEDIKALESHLTIRKYLAHLQNDGYSRKSISRKLSAIRSFYKFLYKHGLIEKNPISKIYTPKQEKKLPKFLSVEAITSLIESPDTSTFLGLRDRTIMEMLYSSGIRVSELASMSLDDIQLGRGLVKVFGKGRKERLCPIGGQAQDILHNYLDARQNFLNNNHIKAVFLNRYGKPITDRSIRRIVDKYVEIQALKMNVSPHTFRHSFATHLLDRGADLREVQELLGHANVTTTQIYTHVTKERLKSVYDNFHPRA</sequence>
<dbReference type="GO" id="GO:0051301">
    <property type="term" value="P:cell division"/>
    <property type="evidence" value="ECO:0007669"/>
    <property type="project" value="UniProtKB-UniRule"/>
</dbReference>
<protein>
    <recommendedName>
        <fullName evidence="11 12">Tyrosine recombinase XerC</fullName>
    </recommendedName>
</protein>
<dbReference type="InterPro" id="IPR023009">
    <property type="entry name" value="Tyrosine_recombinase_XerC/XerD"/>
</dbReference>
<dbReference type="Pfam" id="PF02899">
    <property type="entry name" value="Phage_int_SAM_1"/>
    <property type="match status" value="1"/>
</dbReference>
<evidence type="ECO:0000256" key="10">
    <source>
        <dbReference type="ARBA" id="ARBA00023306"/>
    </source>
</evidence>
<dbReference type="NCBIfam" id="NF001399">
    <property type="entry name" value="PRK00283.1"/>
    <property type="match status" value="1"/>
</dbReference>
<evidence type="ECO:0000259" key="13">
    <source>
        <dbReference type="PROSITE" id="PS51898"/>
    </source>
</evidence>
<dbReference type="SUPFAM" id="SSF56349">
    <property type="entry name" value="DNA breaking-rejoining enzymes"/>
    <property type="match status" value="1"/>
</dbReference>
<dbReference type="InterPro" id="IPR044068">
    <property type="entry name" value="CB"/>
</dbReference>
<feature type="active site" description="O-(3'-phospho-DNA)-tyrosine intermediate" evidence="11">
    <location>
        <position position="275"/>
    </location>
</feature>
<keyword evidence="4 11" id="KW-0963">Cytoplasm</keyword>
<dbReference type="InterPro" id="IPR002104">
    <property type="entry name" value="Integrase_catalytic"/>
</dbReference>
<dbReference type="NCBIfam" id="TIGR02224">
    <property type="entry name" value="recomb_XerC"/>
    <property type="match status" value="1"/>
</dbReference>
<dbReference type="PROSITE" id="PS51900">
    <property type="entry name" value="CB"/>
    <property type="match status" value="1"/>
</dbReference>
<comment type="function">
    <text evidence="11">Site-specific tyrosine recombinase, which acts by catalyzing the cutting and rejoining of the recombining DNA molecules. The XerC-XerD complex is essential to convert dimers of the bacterial chromosome into monomers to permit their segregation at cell division. It also contributes to the segregational stability of plasmids.</text>
</comment>
<dbReference type="CDD" id="cd00798">
    <property type="entry name" value="INT_XerDC_C"/>
    <property type="match status" value="1"/>
</dbReference>
<proteinExistence type="inferred from homology"/>
<feature type="domain" description="Core-binding (CB)" evidence="14">
    <location>
        <begin position="1"/>
        <end position="85"/>
    </location>
</feature>
<keyword evidence="5 11" id="KW-0132">Cell division</keyword>
<feature type="active site" evidence="11">
    <location>
        <position position="170"/>
    </location>
</feature>
<dbReference type="Gene3D" id="1.10.150.130">
    <property type="match status" value="1"/>
</dbReference>
<comment type="similarity">
    <text evidence="2 11">Belongs to the 'phage' integrase family. XerC subfamily.</text>
</comment>
<evidence type="ECO:0000256" key="8">
    <source>
        <dbReference type="ARBA" id="ARBA00023125"/>
    </source>
</evidence>
<dbReference type="GO" id="GO:0009037">
    <property type="term" value="F:tyrosine-based site-specific recombinase activity"/>
    <property type="evidence" value="ECO:0007669"/>
    <property type="project" value="UniProtKB-UniRule"/>
</dbReference>
<comment type="similarity">
    <text evidence="3">Belongs to the 'phage' integrase family. XerD subfamily.</text>
</comment>
<evidence type="ECO:0000256" key="5">
    <source>
        <dbReference type="ARBA" id="ARBA00022618"/>
    </source>
</evidence>
<dbReference type="InterPro" id="IPR050090">
    <property type="entry name" value="Tyrosine_recombinase_XerCD"/>
</dbReference>
<dbReference type="PANTHER" id="PTHR30349:SF77">
    <property type="entry name" value="TYROSINE RECOMBINASE XERC"/>
    <property type="match status" value="1"/>
</dbReference>
<keyword evidence="6 11" id="KW-0159">Chromosome partition</keyword>
<dbReference type="GO" id="GO:0003677">
    <property type="term" value="F:DNA binding"/>
    <property type="evidence" value="ECO:0007669"/>
    <property type="project" value="UniProtKB-UniRule"/>
</dbReference>
<dbReference type="PANTHER" id="PTHR30349">
    <property type="entry name" value="PHAGE INTEGRASE-RELATED"/>
    <property type="match status" value="1"/>
</dbReference>
<dbReference type="EMBL" id="CP159485">
    <property type="protein sequence ID" value="XCI27528.1"/>
    <property type="molecule type" value="Genomic_DNA"/>
</dbReference>
<evidence type="ECO:0000256" key="6">
    <source>
        <dbReference type="ARBA" id="ARBA00022829"/>
    </source>
</evidence>
<dbReference type="GO" id="GO:0007059">
    <property type="term" value="P:chromosome segregation"/>
    <property type="evidence" value="ECO:0007669"/>
    <property type="project" value="UniProtKB-UniRule"/>
</dbReference>
<keyword evidence="9 11" id="KW-0233">DNA recombination</keyword>
<comment type="subcellular location">
    <subcellularLocation>
        <location evidence="1 11">Cytoplasm</location>
    </subcellularLocation>
</comment>
<keyword evidence="7 11" id="KW-0229">DNA integration</keyword>
<evidence type="ECO:0000313" key="15">
    <source>
        <dbReference type="EMBL" id="XCI27528.1"/>
    </source>
</evidence>
<dbReference type="Pfam" id="PF00589">
    <property type="entry name" value="Phage_integrase"/>
    <property type="match status" value="1"/>
</dbReference>
<evidence type="ECO:0000256" key="3">
    <source>
        <dbReference type="ARBA" id="ARBA00010450"/>
    </source>
</evidence>
<dbReference type="InterPro" id="IPR013762">
    <property type="entry name" value="Integrase-like_cat_sf"/>
</dbReference>
<evidence type="ECO:0000256" key="1">
    <source>
        <dbReference type="ARBA" id="ARBA00004496"/>
    </source>
</evidence>
<dbReference type="InterPro" id="IPR004107">
    <property type="entry name" value="Integrase_SAM-like_N"/>
</dbReference>
<evidence type="ECO:0000256" key="4">
    <source>
        <dbReference type="ARBA" id="ARBA00022490"/>
    </source>
</evidence>
<dbReference type="PROSITE" id="PS51898">
    <property type="entry name" value="TYR_RECOMBINASE"/>
    <property type="match status" value="1"/>
</dbReference>
<dbReference type="NCBIfam" id="NF040815">
    <property type="entry name" value="recomb_XerA_Arch"/>
    <property type="match status" value="1"/>
</dbReference>